<dbReference type="Pfam" id="PF01432">
    <property type="entry name" value="Peptidase_M3"/>
    <property type="match status" value="1"/>
</dbReference>
<evidence type="ECO:0000259" key="9">
    <source>
        <dbReference type="Pfam" id="PF01432"/>
    </source>
</evidence>
<evidence type="ECO:0000256" key="3">
    <source>
        <dbReference type="ARBA" id="ARBA00022801"/>
    </source>
</evidence>
<evidence type="ECO:0000256" key="5">
    <source>
        <dbReference type="ARBA" id="ARBA00023049"/>
    </source>
</evidence>
<evidence type="ECO:0000256" key="7">
    <source>
        <dbReference type="SAM" id="MobiDB-lite"/>
    </source>
</evidence>
<evidence type="ECO:0000256" key="8">
    <source>
        <dbReference type="SAM" id="SignalP"/>
    </source>
</evidence>
<dbReference type="Gene3D" id="1.20.140.70">
    <property type="entry name" value="Oligopeptidase f, N-terminal domain"/>
    <property type="match status" value="1"/>
</dbReference>
<dbReference type="InterPro" id="IPR042088">
    <property type="entry name" value="OligoPept_F_C"/>
</dbReference>
<feature type="chain" id="PRO_5046053998" evidence="8">
    <location>
        <begin position="28"/>
        <end position="627"/>
    </location>
</feature>
<feature type="domain" description="Oligopeptidase F N-terminal" evidence="10">
    <location>
        <begin position="143"/>
        <end position="210"/>
    </location>
</feature>
<protein>
    <submittedName>
        <fullName evidence="11">Oligoendopeptidase F family protein</fullName>
    </submittedName>
</protein>
<organism evidence="11 12">
    <name type="scientific">Sphingomonas morindae</name>
    <dbReference type="NCBI Taxonomy" id="1541170"/>
    <lineage>
        <taxon>Bacteria</taxon>
        <taxon>Pseudomonadati</taxon>
        <taxon>Pseudomonadota</taxon>
        <taxon>Alphaproteobacteria</taxon>
        <taxon>Sphingomonadales</taxon>
        <taxon>Sphingomonadaceae</taxon>
        <taxon>Sphingomonas</taxon>
    </lineage>
</organism>
<feature type="domain" description="Peptidase M3A/M3B catalytic" evidence="9">
    <location>
        <begin position="234"/>
        <end position="611"/>
    </location>
</feature>
<evidence type="ECO:0000313" key="12">
    <source>
        <dbReference type="Proteomes" id="UP001056937"/>
    </source>
</evidence>
<dbReference type="Pfam" id="PF08439">
    <property type="entry name" value="Peptidase_M3_N"/>
    <property type="match status" value="1"/>
</dbReference>
<dbReference type="PANTHER" id="PTHR11804">
    <property type="entry name" value="PROTEASE M3 THIMET OLIGOPEPTIDASE-RELATED"/>
    <property type="match status" value="1"/>
</dbReference>
<dbReference type="InterPro" id="IPR013647">
    <property type="entry name" value="OligopepF_N_dom"/>
</dbReference>
<comment type="similarity">
    <text evidence="6">Belongs to the peptidase M3 family.</text>
</comment>
<evidence type="ECO:0000256" key="1">
    <source>
        <dbReference type="ARBA" id="ARBA00022670"/>
    </source>
</evidence>
<keyword evidence="12" id="KW-1185">Reference proteome</keyword>
<keyword evidence="2 6" id="KW-0479">Metal-binding</keyword>
<dbReference type="PANTHER" id="PTHR11804:SF84">
    <property type="entry name" value="SACCHAROLYSIN"/>
    <property type="match status" value="1"/>
</dbReference>
<dbReference type="PROSITE" id="PS51318">
    <property type="entry name" value="TAT"/>
    <property type="match status" value="1"/>
</dbReference>
<dbReference type="Proteomes" id="UP001056937">
    <property type="component" value="Chromosome 2"/>
</dbReference>
<evidence type="ECO:0000313" key="11">
    <source>
        <dbReference type="EMBL" id="USI74735.1"/>
    </source>
</evidence>
<proteinExistence type="inferred from homology"/>
<dbReference type="EMBL" id="CP084931">
    <property type="protein sequence ID" value="USI74735.1"/>
    <property type="molecule type" value="Genomic_DNA"/>
</dbReference>
<keyword evidence="4 6" id="KW-0862">Zinc</keyword>
<keyword evidence="1 6" id="KW-0645">Protease</keyword>
<evidence type="ECO:0000259" key="10">
    <source>
        <dbReference type="Pfam" id="PF08439"/>
    </source>
</evidence>
<dbReference type="Gene3D" id="1.10.1370.20">
    <property type="entry name" value="Oligoendopeptidase f, C-terminal domain"/>
    <property type="match status" value="1"/>
</dbReference>
<name>A0ABY4XDG7_9SPHN</name>
<keyword evidence="8" id="KW-0732">Signal</keyword>
<feature type="signal peptide" evidence="8">
    <location>
        <begin position="1"/>
        <end position="27"/>
    </location>
</feature>
<evidence type="ECO:0000256" key="4">
    <source>
        <dbReference type="ARBA" id="ARBA00022833"/>
    </source>
</evidence>
<accession>A0ABY4XDG7</accession>
<sequence length="627" mass="68772">MRSDLHRRDLLVSTLALAGAGSAAAQAGTQDGPGAPPASDAPAQWDLRDLYPSDAAWEADRQAVAALIARIGSYRGRLGTDAATLRAALQLQSDAQRQLGRLYTYASLKADEDVRIAANQERKQIGLALYGQAAEASAFTAPELLAIGRTRLEAFLAADPGLAKFRFQIEDVLRQQPHTLDAEAEAVIAATAVPFAGPGSVQQQLAASDIPRPTVTLSDGSRVRLDDQGYELHRDAPSRADRKLVFDQFWASYKQFENSMGANLDTQVRTEIFTARVRKFPNALSAALYGPAIPEAVYRTLVAEVNRGLPQFHRYLELRRRMLGLPDLHYYDIYPPLVTLPRRFTLEEMRALTLAAIAPLGPRYGALFAKATAARWMDPRPRTGKAPGAYMNPGAYDVHPYLLLNLSDKYDGLTTYAHEWGHAMHSLLGNAAQPFETASYPTFIAEIASTCHETLLAHAMLASARTKEEKLFYIGQQLETIRGTLYRQTMFAEFQAAIHDLAERGEGTSGGRFTSLYLDLLRRYHGPRMTIDPTYAAEWCFVPHFYGGFYVFQYATSITAATYFADQLVGGEAGARDRYLGVLQAGGSDYGYAILKKAGLDMASPAPYQAIIARFGALLDQAEALLG</sequence>
<keyword evidence="3 6" id="KW-0378">Hydrolase</keyword>
<dbReference type="InterPro" id="IPR045090">
    <property type="entry name" value="Pept_M3A_M3B"/>
</dbReference>
<evidence type="ECO:0000256" key="2">
    <source>
        <dbReference type="ARBA" id="ARBA00022723"/>
    </source>
</evidence>
<dbReference type="SUPFAM" id="SSF55486">
    <property type="entry name" value="Metalloproteases ('zincins'), catalytic domain"/>
    <property type="match status" value="1"/>
</dbReference>
<feature type="region of interest" description="Disordered" evidence="7">
    <location>
        <begin position="23"/>
        <end position="43"/>
    </location>
</feature>
<dbReference type="InterPro" id="IPR006311">
    <property type="entry name" value="TAT_signal"/>
</dbReference>
<evidence type="ECO:0000256" key="6">
    <source>
        <dbReference type="RuleBase" id="RU003435"/>
    </source>
</evidence>
<gene>
    <name evidence="11" type="ORF">LHA26_18470</name>
</gene>
<reference evidence="11" key="1">
    <citation type="journal article" date="2022" name="Toxins">
        <title>Genomic Analysis of Sphingopyxis sp. USTB-05 for Biodegrading Cyanobacterial Hepatotoxins.</title>
        <authorList>
            <person name="Liu C."/>
            <person name="Xu Q."/>
            <person name="Zhao Z."/>
            <person name="Zhang H."/>
            <person name="Liu X."/>
            <person name="Yin C."/>
            <person name="Liu Y."/>
            <person name="Yan H."/>
        </authorList>
    </citation>
    <scope>NUCLEOTIDE SEQUENCE</scope>
    <source>
        <strain evidence="11">NBD5</strain>
    </source>
</reference>
<dbReference type="RefSeq" id="WP_252168549.1">
    <property type="nucleotide sequence ID" value="NZ_CP084931.1"/>
</dbReference>
<keyword evidence="5 6" id="KW-0482">Metalloprotease</keyword>
<dbReference type="CDD" id="cd09608">
    <property type="entry name" value="M3B_PepF"/>
    <property type="match status" value="1"/>
</dbReference>
<dbReference type="InterPro" id="IPR001567">
    <property type="entry name" value="Pept_M3A_M3B_dom"/>
</dbReference>
<comment type="cofactor">
    <cofactor evidence="6">
        <name>Zn(2+)</name>
        <dbReference type="ChEBI" id="CHEBI:29105"/>
    </cofactor>
    <text evidence="6">Binds 1 zinc ion.</text>
</comment>